<dbReference type="SMART" id="SM00225">
    <property type="entry name" value="BTB"/>
    <property type="match status" value="1"/>
</dbReference>
<keyword evidence="4" id="KW-1185">Reference proteome</keyword>
<dbReference type="Proteomes" id="UP000266673">
    <property type="component" value="Unassembled WGS sequence"/>
</dbReference>
<evidence type="ECO:0000313" key="3">
    <source>
        <dbReference type="EMBL" id="RIB15703.1"/>
    </source>
</evidence>
<proteinExistence type="predicted"/>
<protein>
    <recommendedName>
        <fullName evidence="5">BTB/POZ domain-containing protein</fullName>
    </recommendedName>
</protein>
<dbReference type="SUPFAM" id="SSF54695">
    <property type="entry name" value="POZ domain"/>
    <property type="match status" value="1"/>
</dbReference>
<dbReference type="PROSITE" id="PS51886">
    <property type="entry name" value="TLDC"/>
    <property type="match status" value="1"/>
</dbReference>
<comment type="caution">
    <text evidence="3">The sequence shown here is derived from an EMBL/GenBank/DDBJ whole genome shotgun (WGS) entry which is preliminary data.</text>
</comment>
<dbReference type="InterPro" id="IPR011333">
    <property type="entry name" value="SKP1/BTB/POZ_sf"/>
</dbReference>
<reference evidence="3 4" key="1">
    <citation type="submission" date="2018-06" db="EMBL/GenBank/DDBJ databases">
        <title>Comparative genomics reveals the genomic features of Rhizophagus irregularis, R. cerebriforme, R. diaphanum and Gigaspora rosea, and their symbiotic lifestyle signature.</title>
        <authorList>
            <person name="Morin E."/>
            <person name="San Clemente H."/>
            <person name="Chen E.C.H."/>
            <person name="De La Providencia I."/>
            <person name="Hainaut M."/>
            <person name="Kuo A."/>
            <person name="Kohler A."/>
            <person name="Murat C."/>
            <person name="Tang N."/>
            <person name="Roy S."/>
            <person name="Loubradou J."/>
            <person name="Henrissat B."/>
            <person name="Grigoriev I.V."/>
            <person name="Corradi N."/>
            <person name="Roux C."/>
            <person name="Martin F.M."/>
        </authorList>
    </citation>
    <scope>NUCLEOTIDE SEQUENCE [LARGE SCALE GENOMIC DNA]</scope>
    <source>
        <strain evidence="3 4">DAOM 194757</strain>
    </source>
</reference>
<feature type="domain" description="BTB" evidence="1">
    <location>
        <begin position="22"/>
        <end position="99"/>
    </location>
</feature>
<dbReference type="PROSITE" id="PS50097">
    <property type="entry name" value="BTB"/>
    <property type="match status" value="1"/>
</dbReference>
<dbReference type="InterPro" id="IPR006571">
    <property type="entry name" value="TLDc_dom"/>
</dbReference>
<accession>A0A397V6Y8</accession>
<dbReference type="CDD" id="cd18186">
    <property type="entry name" value="BTB_POZ_ZBTB_KLHL-like"/>
    <property type="match status" value="1"/>
</dbReference>
<name>A0A397V6Y8_9GLOM</name>
<dbReference type="EMBL" id="QKWP01000728">
    <property type="protein sequence ID" value="RIB15703.1"/>
    <property type="molecule type" value="Genomic_DNA"/>
</dbReference>
<dbReference type="Pfam" id="PF00651">
    <property type="entry name" value="BTB"/>
    <property type="match status" value="1"/>
</dbReference>
<sequence>MSIDLKQLSQDYQSLLESSEFYDILIQVGKKSKKSNKVSFNAKAHSLILRTRSPYFREVLSKYGDKVPEKVIFDKPNITPKLFEILLRYIYDGTVDLTELEFKEIIYLLWGAQVLSLKELCDYIENIIVVEQTDLIKKHISLINREGLSDFTKLAALVRTVTDTTITNPINLPTPQLNIQSNLIEQKHIVLIVKWINDISNSNPPNFYTFNLLQRASKHGSSSKKFHARCDDKGATLLIIRVKETGEILGGYNPIDWCKESKKNVYHSTSTSFIFSLNLKNLDNSIVSKVIDKEHAIKQHTYAGPTFGRNDLKICGELKENEKSRCRKGSYEKPIRNSEEFFCVDDYEVFQVFKKKLHIS</sequence>
<evidence type="ECO:0000259" key="2">
    <source>
        <dbReference type="PROSITE" id="PS51886"/>
    </source>
</evidence>
<evidence type="ECO:0000313" key="4">
    <source>
        <dbReference type="Proteomes" id="UP000266673"/>
    </source>
</evidence>
<dbReference type="AlphaFoldDB" id="A0A397V6Y8"/>
<evidence type="ECO:0000259" key="1">
    <source>
        <dbReference type="PROSITE" id="PS50097"/>
    </source>
</evidence>
<organism evidence="3 4">
    <name type="scientific">Gigaspora rosea</name>
    <dbReference type="NCBI Taxonomy" id="44941"/>
    <lineage>
        <taxon>Eukaryota</taxon>
        <taxon>Fungi</taxon>
        <taxon>Fungi incertae sedis</taxon>
        <taxon>Mucoromycota</taxon>
        <taxon>Glomeromycotina</taxon>
        <taxon>Glomeromycetes</taxon>
        <taxon>Diversisporales</taxon>
        <taxon>Gigasporaceae</taxon>
        <taxon>Gigaspora</taxon>
    </lineage>
</organism>
<dbReference type="SMART" id="SM00584">
    <property type="entry name" value="TLDc"/>
    <property type="match status" value="1"/>
</dbReference>
<feature type="domain" description="TLDc" evidence="2">
    <location>
        <begin position="182"/>
        <end position="353"/>
    </location>
</feature>
<dbReference type="PANTHER" id="PTHR23354">
    <property type="entry name" value="NUCLEOLAR PROTEIN 7/ESTROGEN RECEPTOR COACTIVATOR-RELATED"/>
    <property type="match status" value="1"/>
</dbReference>
<dbReference type="OrthoDB" id="624345at2759"/>
<dbReference type="Gene3D" id="3.30.710.10">
    <property type="entry name" value="Potassium Channel Kv1.1, Chain A"/>
    <property type="match status" value="1"/>
</dbReference>
<evidence type="ECO:0008006" key="5">
    <source>
        <dbReference type="Google" id="ProtNLM"/>
    </source>
</evidence>
<dbReference type="InterPro" id="IPR000210">
    <property type="entry name" value="BTB/POZ_dom"/>
</dbReference>
<dbReference type="Pfam" id="PF07534">
    <property type="entry name" value="TLD"/>
    <property type="match status" value="1"/>
</dbReference>
<gene>
    <name evidence="3" type="ORF">C2G38_2191858</name>
</gene>